<sequence>MKTNKILVFSGAAILLAFIICYWVYSNKFYYPTLPFERITKKEAVWKLENGNHELVELEKVNGYYWLGFKGNQQEGRDKINKKMEDQGLNYDSFDGNGIFFEKEDRVIITGTMWTRNYVLYKVPAEVMAAN</sequence>
<evidence type="ECO:0000313" key="3">
    <source>
        <dbReference type="Proteomes" id="UP001596047"/>
    </source>
</evidence>
<name>A0ABW0W6Y9_9BACL</name>
<feature type="transmembrane region" description="Helical" evidence="1">
    <location>
        <begin position="6"/>
        <end position="25"/>
    </location>
</feature>
<keyword evidence="1" id="KW-0472">Membrane</keyword>
<gene>
    <name evidence="2" type="ORF">ACFPYJ_30915</name>
</gene>
<protein>
    <submittedName>
        <fullName evidence="2">Uncharacterized protein</fullName>
    </submittedName>
</protein>
<reference evidence="3" key="1">
    <citation type="journal article" date="2019" name="Int. J. Syst. Evol. Microbiol.">
        <title>The Global Catalogue of Microorganisms (GCM) 10K type strain sequencing project: providing services to taxonomists for standard genome sequencing and annotation.</title>
        <authorList>
            <consortium name="The Broad Institute Genomics Platform"/>
            <consortium name="The Broad Institute Genome Sequencing Center for Infectious Disease"/>
            <person name="Wu L."/>
            <person name="Ma J."/>
        </authorList>
    </citation>
    <scope>NUCLEOTIDE SEQUENCE [LARGE SCALE GENOMIC DNA]</scope>
    <source>
        <strain evidence="3">CGMCC 1.3240</strain>
    </source>
</reference>
<accession>A0ABW0W6Y9</accession>
<keyword evidence="1" id="KW-1133">Transmembrane helix</keyword>
<keyword evidence="1" id="KW-0812">Transmembrane</keyword>
<dbReference type="RefSeq" id="WP_379192108.1">
    <property type="nucleotide sequence ID" value="NZ_JBHSOW010000126.1"/>
</dbReference>
<evidence type="ECO:0000313" key="2">
    <source>
        <dbReference type="EMBL" id="MFC5653453.1"/>
    </source>
</evidence>
<dbReference type="Proteomes" id="UP001596047">
    <property type="component" value="Unassembled WGS sequence"/>
</dbReference>
<keyword evidence="3" id="KW-1185">Reference proteome</keyword>
<proteinExistence type="predicted"/>
<comment type="caution">
    <text evidence="2">The sequence shown here is derived from an EMBL/GenBank/DDBJ whole genome shotgun (WGS) entry which is preliminary data.</text>
</comment>
<organism evidence="2 3">
    <name type="scientific">Paenibacillus solisilvae</name>
    <dbReference type="NCBI Taxonomy" id="2486751"/>
    <lineage>
        <taxon>Bacteria</taxon>
        <taxon>Bacillati</taxon>
        <taxon>Bacillota</taxon>
        <taxon>Bacilli</taxon>
        <taxon>Bacillales</taxon>
        <taxon>Paenibacillaceae</taxon>
        <taxon>Paenibacillus</taxon>
    </lineage>
</organism>
<dbReference type="EMBL" id="JBHSOW010000126">
    <property type="protein sequence ID" value="MFC5653453.1"/>
    <property type="molecule type" value="Genomic_DNA"/>
</dbReference>
<evidence type="ECO:0000256" key="1">
    <source>
        <dbReference type="SAM" id="Phobius"/>
    </source>
</evidence>